<evidence type="ECO:0000256" key="1">
    <source>
        <dbReference type="ARBA" id="ARBA00003757"/>
    </source>
</evidence>
<evidence type="ECO:0000256" key="4">
    <source>
        <dbReference type="ARBA" id="ARBA00023128"/>
    </source>
</evidence>
<sequence>MHEIVTLQFGQQSNHLGTHFWNTQESYFTYGSEEESPVNHDIHFRAGIAPDGSDTFTPRALIYDLKGAFGSMRRINALYEAEDDVNVERSSVWPSKPIVHRTAPIPQSEYQTHLDAGLEPPVLSTSTVRYWSDYSRVFYHPKSLVQLSEFDVNDSLMPFEKWQVGMELFEKLEKNDDLVDRDLRPFIEECDGIQGLQIMTGVDDAWGGWASGWLERLRDEYGKLSIWTWGLGDQGGNSSIPREKRLQQIENSSRSLHALAEQSSVYIPISNTPIKMPSYLALNGTSAWHVGALQAVALESMTMSSRLRSAVGGRGTLQDIEETFNSTGKRRIAKLELSIADPDVLSEKALAEIALAEKAGSTTPRQASEDEEELTNFDIDAFTKDYRIGAPRNAKRDHVFGRAEATRGAWNLGEGRDPHDRFGDGPTVQRFAAPLLFPVLDSFPASILDIGNGQARQMAVHSGLTTSTAVANQVRAMEQIVRRLHMVGIDEREALCHGLQTMAEEYDEGWDSGSDSDEDE</sequence>
<reference evidence="7 8" key="1">
    <citation type="submission" date="2021-02" db="EMBL/GenBank/DDBJ databases">
        <title>Genome assembly of Pseudopithomyces chartarum.</title>
        <authorList>
            <person name="Jauregui R."/>
            <person name="Singh J."/>
            <person name="Voisey C."/>
        </authorList>
    </citation>
    <scope>NUCLEOTIDE SEQUENCE [LARGE SCALE GENOMIC DNA]</scope>
    <source>
        <strain evidence="7 8">AGR01</strain>
    </source>
</reference>
<evidence type="ECO:0000256" key="3">
    <source>
        <dbReference type="ARBA" id="ARBA00008507"/>
    </source>
</evidence>
<name>A0AAN6LZU8_9PLEO</name>
<feature type="domain" description="DML1/Misato tubulin" evidence="6">
    <location>
        <begin position="120"/>
        <end position="307"/>
    </location>
</feature>
<gene>
    <name evidence="7" type="ORF">GRF29_69g1253462</name>
</gene>
<dbReference type="PANTHER" id="PTHR13391:SF0">
    <property type="entry name" value="PROTEIN MISATO HOMOLOG 1"/>
    <property type="match status" value="1"/>
</dbReference>
<comment type="similarity">
    <text evidence="3">Belongs to the misato family.</text>
</comment>
<evidence type="ECO:0000256" key="2">
    <source>
        <dbReference type="ARBA" id="ARBA00004173"/>
    </source>
</evidence>
<dbReference type="Proteomes" id="UP001280581">
    <property type="component" value="Unassembled WGS sequence"/>
</dbReference>
<accession>A0AAN6LZU8</accession>
<dbReference type="InterPro" id="IPR036525">
    <property type="entry name" value="Tubulin/FtsZ_GTPase_sf"/>
</dbReference>
<protein>
    <recommendedName>
        <fullName evidence="9">MtDNA inheritance protein Dml1</fullName>
    </recommendedName>
</protein>
<evidence type="ECO:0000259" key="5">
    <source>
        <dbReference type="Pfam" id="PF10644"/>
    </source>
</evidence>
<keyword evidence="4" id="KW-0496">Mitochondrion</keyword>
<organism evidence="7 8">
    <name type="scientific">Pseudopithomyces chartarum</name>
    <dbReference type="NCBI Taxonomy" id="1892770"/>
    <lineage>
        <taxon>Eukaryota</taxon>
        <taxon>Fungi</taxon>
        <taxon>Dikarya</taxon>
        <taxon>Ascomycota</taxon>
        <taxon>Pezizomycotina</taxon>
        <taxon>Dothideomycetes</taxon>
        <taxon>Pleosporomycetidae</taxon>
        <taxon>Pleosporales</taxon>
        <taxon>Massarineae</taxon>
        <taxon>Didymosphaeriaceae</taxon>
        <taxon>Pseudopithomyces</taxon>
    </lineage>
</organism>
<evidence type="ECO:0008006" key="9">
    <source>
        <dbReference type="Google" id="ProtNLM"/>
    </source>
</evidence>
<dbReference type="AlphaFoldDB" id="A0AAN6LZU8"/>
<dbReference type="EMBL" id="WVTA01000006">
    <property type="protein sequence ID" value="KAK3209245.1"/>
    <property type="molecule type" value="Genomic_DNA"/>
</dbReference>
<dbReference type="GO" id="GO:0005739">
    <property type="term" value="C:mitochondrion"/>
    <property type="evidence" value="ECO:0007669"/>
    <property type="project" value="UniProtKB-SubCell"/>
</dbReference>
<keyword evidence="8" id="KW-1185">Reference proteome</keyword>
<comment type="caution">
    <text evidence="7">The sequence shown here is derived from an EMBL/GenBank/DDBJ whole genome shotgun (WGS) entry which is preliminary data.</text>
</comment>
<evidence type="ECO:0000259" key="6">
    <source>
        <dbReference type="Pfam" id="PF14881"/>
    </source>
</evidence>
<evidence type="ECO:0000313" key="7">
    <source>
        <dbReference type="EMBL" id="KAK3209245.1"/>
    </source>
</evidence>
<dbReference type="Gene3D" id="3.40.50.1440">
    <property type="entry name" value="Tubulin/FtsZ, GTPase domain"/>
    <property type="match status" value="1"/>
</dbReference>
<proteinExistence type="inferred from homology"/>
<dbReference type="PANTHER" id="PTHR13391">
    <property type="entry name" value="MITOCHONDRIAL DISTRIBUTION REGULATOR MISATO"/>
    <property type="match status" value="1"/>
</dbReference>
<dbReference type="Pfam" id="PF10644">
    <property type="entry name" value="Misat_Tub_SegII"/>
    <property type="match status" value="1"/>
</dbReference>
<dbReference type="Pfam" id="PF14881">
    <property type="entry name" value="Tubulin_3"/>
    <property type="match status" value="1"/>
</dbReference>
<dbReference type="InterPro" id="IPR019605">
    <property type="entry name" value="Misato_II_tubulin-like"/>
</dbReference>
<comment type="subcellular location">
    <subcellularLocation>
        <location evidence="2">Mitochondrion</location>
    </subcellularLocation>
</comment>
<feature type="domain" description="Misato Segment II tubulin-like" evidence="5">
    <location>
        <begin position="2"/>
        <end position="115"/>
    </location>
</feature>
<dbReference type="InterPro" id="IPR049942">
    <property type="entry name" value="DML1/Misato"/>
</dbReference>
<evidence type="ECO:0000313" key="8">
    <source>
        <dbReference type="Proteomes" id="UP001280581"/>
    </source>
</evidence>
<comment type="function">
    <text evidence="1">Involved in the partitioning of the mitochondrial organelle and mitochondrial DNA (mtDNA) inheritance.</text>
</comment>
<dbReference type="GO" id="GO:0007005">
    <property type="term" value="P:mitochondrion organization"/>
    <property type="evidence" value="ECO:0007669"/>
    <property type="project" value="InterPro"/>
</dbReference>
<dbReference type="SUPFAM" id="SSF52490">
    <property type="entry name" value="Tubulin nucleotide-binding domain-like"/>
    <property type="match status" value="1"/>
</dbReference>
<dbReference type="InterPro" id="IPR029209">
    <property type="entry name" value="DML1/Misato_tubulin"/>
</dbReference>